<proteinExistence type="predicted"/>
<protein>
    <submittedName>
        <fullName evidence="1">Uncharacterized protein</fullName>
    </submittedName>
</protein>
<organism evidence="1 2">
    <name type="scientific">Malus domestica</name>
    <name type="common">Apple</name>
    <name type="synonym">Pyrus malus</name>
    <dbReference type="NCBI Taxonomy" id="3750"/>
    <lineage>
        <taxon>Eukaryota</taxon>
        <taxon>Viridiplantae</taxon>
        <taxon>Streptophyta</taxon>
        <taxon>Embryophyta</taxon>
        <taxon>Tracheophyta</taxon>
        <taxon>Spermatophyta</taxon>
        <taxon>Magnoliopsida</taxon>
        <taxon>eudicotyledons</taxon>
        <taxon>Gunneridae</taxon>
        <taxon>Pentapetalae</taxon>
        <taxon>rosids</taxon>
        <taxon>fabids</taxon>
        <taxon>Rosales</taxon>
        <taxon>Rosaceae</taxon>
        <taxon>Amygdaloideae</taxon>
        <taxon>Maleae</taxon>
        <taxon>Malus</taxon>
    </lineage>
</organism>
<keyword evidence="2" id="KW-1185">Reference proteome</keyword>
<dbReference type="Proteomes" id="UP000290289">
    <property type="component" value="Chromosome 10"/>
</dbReference>
<reference evidence="1 2" key="1">
    <citation type="submission" date="2018-10" db="EMBL/GenBank/DDBJ databases">
        <title>A high-quality apple genome assembly.</title>
        <authorList>
            <person name="Hu J."/>
        </authorList>
    </citation>
    <scope>NUCLEOTIDE SEQUENCE [LARGE SCALE GENOMIC DNA]</scope>
    <source>
        <strain evidence="2">cv. HFTH1</strain>
        <tissue evidence="1">Young leaf</tissue>
    </source>
</reference>
<evidence type="ECO:0000313" key="2">
    <source>
        <dbReference type="Proteomes" id="UP000290289"/>
    </source>
</evidence>
<evidence type="ECO:0000313" key="1">
    <source>
        <dbReference type="EMBL" id="RXH88310.1"/>
    </source>
</evidence>
<accession>A0A498IYL4</accession>
<comment type="caution">
    <text evidence="1">The sequence shown here is derived from an EMBL/GenBank/DDBJ whole genome shotgun (WGS) entry which is preliminary data.</text>
</comment>
<dbReference type="AlphaFoldDB" id="A0A498IYL4"/>
<gene>
    <name evidence="1" type="ORF">DVH24_042381</name>
</gene>
<dbReference type="EMBL" id="RDQH01000336">
    <property type="protein sequence ID" value="RXH88310.1"/>
    <property type="molecule type" value="Genomic_DNA"/>
</dbReference>
<name>A0A498IYL4_MALDO</name>
<sequence length="85" mass="10085">MQKCVVEVMQYFHHFNKLKEKDKNLVAQLDFITVRDTNLRRQLLDHYDERNAKLKSREWKGVVSKQFKPVLYRTVTGKNVAFGAS</sequence>